<reference evidence="3 4" key="1">
    <citation type="submission" date="2023-07" db="EMBL/GenBank/DDBJ databases">
        <title>Genomic Encyclopedia of Type Strains, Phase IV (KMG-IV): sequencing the most valuable type-strain genomes for metagenomic binning, comparative biology and taxonomic classification.</title>
        <authorList>
            <person name="Goeker M."/>
        </authorList>
    </citation>
    <scope>NUCLEOTIDE SEQUENCE [LARGE SCALE GENOMIC DNA]</scope>
    <source>
        <strain evidence="3 4">DSM 45903</strain>
    </source>
</reference>
<feature type="domain" description="DUF58" evidence="2">
    <location>
        <begin position="196"/>
        <end position="348"/>
    </location>
</feature>
<dbReference type="PANTHER" id="PTHR34351">
    <property type="entry name" value="SLR1927 PROTEIN-RELATED"/>
    <property type="match status" value="1"/>
</dbReference>
<keyword evidence="1" id="KW-0812">Transmembrane</keyword>
<name>A0ABU1IRR2_9BACL</name>
<dbReference type="Proteomes" id="UP001185012">
    <property type="component" value="Unassembled WGS sequence"/>
</dbReference>
<dbReference type="InterPro" id="IPR002881">
    <property type="entry name" value="DUF58"/>
</dbReference>
<gene>
    <name evidence="3" type="ORF">JOE21_003514</name>
</gene>
<evidence type="ECO:0000313" key="4">
    <source>
        <dbReference type="Proteomes" id="UP001185012"/>
    </source>
</evidence>
<accession>A0ABU1IRR2</accession>
<feature type="transmembrane region" description="Helical" evidence="1">
    <location>
        <begin position="31"/>
        <end position="51"/>
    </location>
</feature>
<organism evidence="3 4">
    <name type="scientific">Desmospora profundinema</name>
    <dbReference type="NCBI Taxonomy" id="1571184"/>
    <lineage>
        <taxon>Bacteria</taxon>
        <taxon>Bacillati</taxon>
        <taxon>Bacillota</taxon>
        <taxon>Bacilli</taxon>
        <taxon>Bacillales</taxon>
        <taxon>Thermoactinomycetaceae</taxon>
        <taxon>Desmospora</taxon>
    </lineage>
</organism>
<sequence length="410" mass="46585">MKRFQGVLVLTLLTAAAYAFARFQGGHVPWFLFYASLVITGYVWFVQQFTLSGAEITRTLSANQITQGEQLRILVSYRLRKPSPLSWLIIRHYGEAAAFLEEDRQVDFPGWKRQGRGEVVTYRLPRGRHRFDGVEVSSGDLFGFVEKKRILDKREEVLVFPRIHPIRFWSAIHERKAGRSLSTPRISEDVTAVVGVRDYTNRDRLSRIHWKASARGQGLKVKEFEQQVTHDLLFVLDCCMEEGSPDPDQSVRFERAVSLTASLIHHAMERRLIAGLLTNGHTPCSLPMGRGQEHLLRLLRHLAEVRADGSFPLDEVVAQQVSRLSRGAKVVLISTRLGEDARKAVAHLSHFRMQVEYCWINTEEPPTTAETACYTQLRQWGVHCVPVPHDGFNEIFRGGGSHGGKHMANQ</sequence>
<dbReference type="RefSeq" id="WP_309868543.1">
    <property type="nucleotide sequence ID" value="NZ_JAVDQG010000010.1"/>
</dbReference>
<dbReference type="Pfam" id="PF01882">
    <property type="entry name" value="DUF58"/>
    <property type="match status" value="1"/>
</dbReference>
<keyword evidence="1" id="KW-0472">Membrane</keyword>
<dbReference type="EMBL" id="JAVDQG010000010">
    <property type="protein sequence ID" value="MDR6227491.1"/>
    <property type="molecule type" value="Genomic_DNA"/>
</dbReference>
<evidence type="ECO:0000259" key="2">
    <source>
        <dbReference type="Pfam" id="PF01882"/>
    </source>
</evidence>
<dbReference type="PANTHER" id="PTHR34351:SF2">
    <property type="entry name" value="DUF58 DOMAIN-CONTAINING PROTEIN"/>
    <property type="match status" value="1"/>
</dbReference>
<evidence type="ECO:0000313" key="3">
    <source>
        <dbReference type="EMBL" id="MDR6227491.1"/>
    </source>
</evidence>
<evidence type="ECO:0000256" key="1">
    <source>
        <dbReference type="SAM" id="Phobius"/>
    </source>
</evidence>
<proteinExistence type="predicted"/>
<keyword evidence="4" id="KW-1185">Reference proteome</keyword>
<keyword evidence="1" id="KW-1133">Transmembrane helix</keyword>
<comment type="caution">
    <text evidence="3">The sequence shown here is derived from an EMBL/GenBank/DDBJ whole genome shotgun (WGS) entry which is preliminary data.</text>
</comment>
<protein>
    <submittedName>
        <fullName evidence="3">Uncharacterized protein (DUF58 family)</fullName>
    </submittedName>
</protein>